<dbReference type="Proteomes" id="UP000321303">
    <property type="component" value="Unassembled WGS sequence"/>
</dbReference>
<dbReference type="Gene3D" id="3.40.50.150">
    <property type="entry name" value="Vaccinia Virus protein VP39"/>
    <property type="match status" value="1"/>
</dbReference>
<comment type="function">
    <text evidence="1">Catalyzes the methylation of 5-carboxymethoxyuridine (cmo5U) to form 5-methoxycarbonylmethoxyuridine (mcmo5U) at position 34 in tRNAs.</text>
</comment>
<dbReference type="InterPro" id="IPR029063">
    <property type="entry name" value="SAM-dependent_MTases_sf"/>
</dbReference>
<dbReference type="InterPro" id="IPR033664">
    <property type="entry name" value="Cmo5U_methylTrfase"/>
</dbReference>
<keyword evidence="1 2" id="KW-0489">Methyltransferase</keyword>
<dbReference type="Pfam" id="PF13489">
    <property type="entry name" value="Methyltransf_23"/>
    <property type="match status" value="1"/>
</dbReference>
<reference evidence="2 3" key="1">
    <citation type="submission" date="2019-07" db="EMBL/GenBank/DDBJ databases">
        <title>Whole genome shotgun sequence of Halomonas variabilis NBRC 102410.</title>
        <authorList>
            <person name="Hosoyama A."/>
            <person name="Uohara A."/>
            <person name="Ohji S."/>
            <person name="Ichikawa N."/>
        </authorList>
    </citation>
    <scope>NUCLEOTIDE SEQUENCE [LARGE SCALE GENOMIC DNA]</scope>
    <source>
        <strain evidence="2 3">NBRC 102410</strain>
    </source>
</reference>
<dbReference type="EMBL" id="BJXV01000006">
    <property type="protein sequence ID" value="GEN27669.1"/>
    <property type="molecule type" value="Genomic_DNA"/>
</dbReference>
<feature type="binding site" evidence="1">
    <location>
        <position position="128"/>
    </location>
    <ligand>
        <name>S-adenosyl-L-methionine</name>
        <dbReference type="ChEBI" id="CHEBI:59789"/>
    </ligand>
</feature>
<accession>A0A511UM55</accession>
<dbReference type="SUPFAM" id="SSF53335">
    <property type="entry name" value="S-adenosyl-L-methionine-dependent methyltransferases"/>
    <property type="match status" value="1"/>
</dbReference>
<dbReference type="AlphaFoldDB" id="A0A511UM55"/>
<feature type="binding site" evidence="1">
    <location>
        <position position="36"/>
    </location>
    <ligand>
        <name>S-adenosyl-L-methionine</name>
        <dbReference type="ChEBI" id="CHEBI:59789"/>
    </ligand>
</feature>
<comment type="caution">
    <text evidence="1">Lacks conserved residue(s) required for the propagation of feature annotation.</text>
</comment>
<dbReference type="HAMAP" id="MF_02057">
    <property type="entry name" value="tRNA_methyltr_CmoM"/>
    <property type="match status" value="1"/>
</dbReference>
<keyword evidence="1" id="KW-0949">S-adenosyl-L-methionine</keyword>
<keyword evidence="3" id="KW-1185">Reference proteome</keyword>
<feature type="binding site" evidence="1">
    <location>
        <begin position="59"/>
        <end position="60"/>
    </location>
    <ligand>
        <name>S-adenosyl-L-methionine</name>
        <dbReference type="ChEBI" id="CHEBI:59789"/>
    </ligand>
</feature>
<evidence type="ECO:0000313" key="2">
    <source>
        <dbReference type="EMBL" id="GEN27669.1"/>
    </source>
</evidence>
<dbReference type="EC" id="2.1.1.-" evidence="1"/>
<evidence type="ECO:0000256" key="1">
    <source>
        <dbReference type="HAMAP-Rule" id="MF_02057"/>
    </source>
</evidence>
<keyword evidence="1" id="KW-0819">tRNA processing</keyword>
<gene>
    <name evidence="1 2" type="primary">cmoM</name>
    <name evidence="2" type="ORF">HVA01_13150</name>
</gene>
<dbReference type="GO" id="GO:0032259">
    <property type="term" value="P:methylation"/>
    <property type="evidence" value="ECO:0007669"/>
    <property type="project" value="UniProtKB-KW"/>
</dbReference>
<dbReference type="GO" id="GO:0006400">
    <property type="term" value="P:tRNA modification"/>
    <property type="evidence" value="ECO:0007669"/>
    <property type="project" value="UniProtKB-UniRule"/>
</dbReference>
<dbReference type="CDD" id="cd02440">
    <property type="entry name" value="AdoMet_MTases"/>
    <property type="match status" value="1"/>
</dbReference>
<dbReference type="GO" id="GO:0097697">
    <property type="term" value="F:tRNA (5-carboxymethoxyuridine(34)-5-O)-methyltransferase activity"/>
    <property type="evidence" value="ECO:0007669"/>
    <property type="project" value="UniProtKB-UniRule"/>
</dbReference>
<organism evidence="2 3">
    <name type="scientific">Halovibrio variabilis</name>
    <dbReference type="NCBI Taxonomy" id="31910"/>
    <lineage>
        <taxon>Bacteria</taxon>
        <taxon>Pseudomonadati</taxon>
        <taxon>Pseudomonadota</taxon>
        <taxon>Gammaproteobacteria</taxon>
        <taxon>Oceanospirillales</taxon>
        <taxon>Halomonadaceae</taxon>
        <taxon>Halovibrio</taxon>
    </lineage>
</organism>
<proteinExistence type="inferred from homology"/>
<comment type="caution">
    <text evidence="2">The sequence shown here is derived from an EMBL/GenBank/DDBJ whole genome shotgun (WGS) entry which is preliminary data.</text>
</comment>
<protein>
    <recommendedName>
        <fullName evidence="1">tRNA 5-carboxymethoxyuridine methyltransferase</fullName>
        <ecNumber evidence="1">2.1.1.-</ecNumber>
    </recommendedName>
    <alternativeName>
        <fullName evidence="1">cmo5U methyltransferase</fullName>
    </alternativeName>
</protein>
<comment type="similarity">
    <text evidence="1">Belongs to the class I-like SAM-binding methyltransferase superfamily. CmoM family.</text>
</comment>
<feature type="binding site" evidence="1">
    <location>
        <position position="80"/>
    </location>
    <ligand>
        <name>S-adenosyl-L-methionine</name>
        <dbReference type="ChEBI" id="CHEBI:59789"/>
    </ligand>
</feature>
<dbReference type="PANTHER" id="PTHR43861">
    <property type="entry name" value="TRANS-ACONITATE 2-METHYLTRANSFERASE-RELATED"/>
    <property type="match status" value="1"/>
</dbReference>
<evidence type="ECO:0000313" key="3">
    <source>
        <dbReference type="Proteomes" id="UP000321303"/>
    </source>
</evidence>
<keyword evidence="1 2" id="KW-0808">Transferase</keyword>
<sequence>MKPTSYELTQAGDRYFDGLVDKFSRSLYQAPRGELRLAMLDYLLPQMLDLREQKVLDVGGGLGQQAAWLAEQGHNVTMAEPSDDMLNYAKAWHRDAKTLPESAITYLQAPLQVLTVQAPGPWPLITCHAVLEWLGDPQTALATLSQLMAPGGQLSLMVFNRDALRFSNAVKGNLEKALSDRLAGQGKRQRLTPISPVSHAEIEQWSAANGLRIDAVAGIRVFQDYLRQPPATPAENATLLALEKHYCRQDPHWRLGRYLLYTLIKPEAAE</sequence>
<comment type="catalytic activity">
    <reaction evidence="1">
        <text>5-carboxymethoxyuridine(34) in tRNA + S-adenosyl-L-methionine = 5-methoxycarbonylmethoxyuridine(34) in tRNA + S-adenosyl-L-homocysteine</text>
        <dbReference type="Rhea" id="RHEA:54080"/>
        <dbReference type="Rhea" id="RHEA-COMP:13383"/>
        <dbReference type="Rhea" id="RHEA-COMP:13781"/>
        <dbReference type="ChEBI" id="CHEBI:57856"/>
        <dbReference type="ChEBI" id="CHEBI:59789"/>
        <dbReference type="ChEBI" id="CHEBI:136879"/>
        <dbReference type="ChEBI" id="CHEBI:138053"/>
    </reaction>
</comment>
<name>A0A511UM55_9GAMM</name>